<keyword evidence="8" id="KW-1185">Reference proteome</keyword>
<gene>
    <name evidence="7" type="ORF">SAMN05216259_101438</name>
</gene>
<name>A0A1G9VXI7_9ACTN</name>
<evidence type="ECO:0000259" key="6">
    <source>
        <dbReference type="Pfam" id="PF04138"/>
    </source>
</evidence>
<dbReference type="Pfam" id="PF04138">
    <property type="entry name" value="GtrA_DPMS_TM"/>
    <property type="match status" value="1"/>
</dbReference>
<accession>A0A1G9VXI7</accession>
<dbReference type="RefSeq" id="WP_245771092.1">
    <property type="nucleotide sequence ID" value="NZ_FNIE01000001.1"/>
</dbReference>
<feature type="transmembrane region" description="Helical" evidence="5">
    <location>
        <begin position="24"/>
        <end position="42"/>
    </location>
</feature>
<proteinExistence type="predicted"/>
<dbReference type="InterPro" id="IPR007267">
    <property type="entry name" value="GtrA_DPMS_TM"/>
</dbReference>
<evidence type="ECO:0000256" key="5">
    <source>
        <dbReference type="SAM" id="Phobius"/>
    </source>
</evidence>
<evidence type="ECO:0000256" key="4">
    <source>
        <dbReference type="ARBA" id="ARBA00023136"/>
    </source>
</evidence>
<dbReference type="AlphaFoldDB" id="A0A1G9VXI7"/>
<reference evidence="7 8" key="1">
    <citation type="submission" date="2016-10" db="EMBL/GenBank/DDBJ databases">
        <authorList>
            <person name="de Groot N.N."/>
        </authorList>
    </citation>
    <scope>NUCLEOTIDE SEQUENCE [LARGE SCALE GENOMIC DNA]</scope>
    <source>
        <strain evidence="7 8">CGMCC 4.2022</strain>
    </source>
</reference>
<dbReference type="STRING" id="310781.SAMN05216259_101438"/>
<evidence type="ECO:0000256" key="1">
    <source>
        <dbReference type="ARBA" id="ARBA00004141"/>
    </source>
</evidence>
<evidence type="ECO:0000313" key="7">
    <source>
        <dbReference type="EMBL" id="SDM76823.1"/>
    </source>
</evidence>
<feature type="domain" description="GtrA/DPMS transmembrane" evidence="6">
    <location>
        <begin position="2"/>
        <end position="118"/>
    </location>
</feature>
<evidence type="ECO:0000256" key="3">
    <source>
        <dbReference type="ARBA" id="ARBA00022989"/>
    </source>
</evidence>
<organism evidence="7 8">
    <name type="scientific">Actinacidiphila guanduensis</name>
    <dbReference type="NCBI Taxonomy" id="310781"/>
    <lineage>
        <taxon>Bacteria</taxon>
        <taxon>Bacillati</taxon>
        <taxon>Actinomycetota</taxon>
        <taxon>Actinomycetes</taxon>
        <taxon>Kitasatosporales</taxon>
        <taxon>Streptomycetaceae</taxon>
        <taxon>Actinacidiphila</taxon>
    </lineage>
</organism>
<dbReference type="Proteomes" id="UP000199341">
    <property type="component" value="Unassembled WGS sequence"/>
</dbReference>
<evidence type="ECO:0000313" key="8">
    <source>
        <dbReference type="Proteomes" id="UP000199341"/>
    </source>
</evidence>
<comment type="subcellular location">
    <subcellularLocation>
        <location evidence="1">Membrane</location>
        <topology evidence="1">Multi-pass membrane protein</topology>
    </subcellularLocation>
</comment>
<dbReference type="GO" id="GO:0016020">
    <property type="term" value="C:membrane"/>
    <property type="evidence" value="ECO:0007669"/>
    <property type="project" value="UniProtKB-SubCell"/>
</dbReference>
<sequence length="127" mass="13858">MFLAIGAAGLLVQPALYWLLRAWWPTAAANLVSLLATTLLNTEANRRLAFRRSPAHPARAHLVAGVLFLGGYLVNEAATEGWRHLNPSCGRLSETLVEAAASCLFTAVRFTVLRRTVFHSPAARPPR</sequence>
<keyword evidence="3 5" id="KW-1133">Transmembrane helix</keyword>
<dbReference type="GO" id="GO:0000271">
    <property type="term" value="P:polysaccharide biosynthetic process"/>
    <property type="evidence" value="ECO:0007669"/>
    <property type="project" value="InterPro"/>
</dbReference>
<keyword evidence="4 5" id="KW-0472">Membrane</keyword>
<protein>
    <submittedName>
        <fullName evidence="7">GtrA-like protein</fullName>
    </submittedName>
</protein>
<evidence type="ECO:0000256" key="2">
    <source>
        <dbReference type="ARBA" id="ARBA00022692"/>
    </source>
</evidence>
<dbReference type="EMBL" id="FNIE01000001">
    <property type="protein sequence ID" value="SDM76823.1"/>
    <property type="molecule type" value="Genomic_DNA"/>
</dbReference>
<keyword evidence="2 5" id="KW-0812">Transmembrane</keyword>